<dbReference type="AlphaFoldDB" id="A0A1S6IS84"/>
<sequence>MNEVTRYHNELNTIPMREWTTEEQNFFFAIITEARDKGEKMIHFKKEDLIELANYTMNENRRLENTIVSLIDKLENMRYRERTKNSYTSMALFQYFEANWSDNLSEFTLDVQVSNRFAYIVNKLEAEFTQFELRQFTNIRSTYAKEMFKKLKQWRTIGKKEYSIEEFKEMLQIPKSYRTREISTRVLAPIKRELPEYFKNLKIKTIKSSARGNPVIAYEFRWEKEKIGTWVPNKYNQNTHNYYSKRIEKLPEWATNEYIQKEDTLLPPDQQALYQERLKRIRENKPK</sequence>
<feature type="domain" description="Initiator Rep protein WH1" evidence="2">
    <location>
        <begin position="6"/>
        <end position="151"/>
    </location>
</feature>
<dbReference type="GO" id="GO:0003887">
    <property type="term" value="F:DNA-directed DNA polymerase activity"/>
    <property type="evidence" value="ECO:0007669"/>
    <property type="project" value="InterPro"/>
</dbReference>
<organism evidence="3 4">
    <name type="scientific">Jeotgalibaca dankookensis</name>
    <dbReference type="NCBI Taxonomy" id="708126"/>
    <lineage>
        <taxon>Bacteria</taxon>
        <taxon>Bacillati</taxon>
        <taxon>Bacillota</taxon>
        <taxon>Bacilli</taxon>
        <taxon>Lactobacillales</taxon>
        <taxon>Carnobacteriaceae</taxon>
        <taxon>Jeotgalibaca</taxon>
    </lineage>
</organism>
<name>A0A1S6IS84_9LACT</name>
<dbReference type="InterPro" id="IPR036388">
    <property type="entry name" value="WH-like_DNA-bd_sf"/>
</dbReference>
<protein>
    <recommendedName>
        <fullName evidence="2">Initiator Rep protein WH1 domain-containing protein</fullName>
    </recommendedName>
</protein>
<keyword evidence="3" id="KW-0614">Plasmid</keyword>
<comment type="similarity">
    <text evidence="1">Belongs to the initiator RepB protein family.</text>
</comment>
<keyword evidence="4" id="KW-1185">Reference proteome</keyword>
<dbReference type="Gene3D" id="1.10.10.10">
    <property type="entry name" value="Winged helix-like DNA-binding domain superfamily/Winged helix DNA-binding domain"/>
    <property type="match status" value="1"/>
</dbReference>
<dbReference type="SUPFAM" id="SSF46785">
    <property type="entry name" value="Winged helix' DNA-binding domain"/>
    <property type="match status" value="1"/>
</dbReference>
<dbReference type="OrthoDB" id="2084703at2"/>
<dbReference type="InterPro" id="IPR036390">
    <property type="entry name" value="WH_DNA-bd_sf"/>
</dbReference>
<evidence type="ECO:0000313" key="4">
    <source>
        <dbReference type="Proteomes" id="UP000188993"/>
    </source>
</evidence>
<dbReference type="KEGG" id="jda:BW727_200010"/>
<evidence type="ECO:0000313" key="3">
    <source>
        <dbReference type="EMBL" id="AQS54413.1"/>
    </source>
</evidence>
<dbReference type="RefSeq" id="WP_062471944.1">
    <property type="nucleotide sequence ID" value="NZ_BBYN01000034.1"/>
</dbReference>
<reference evidence="3 4" key="1">
    <citation type="journal article" date="2014" name="Int. J. Syst. Evol. Microbiol.">
        <title>Jeotgalibaca dankookensis gen. nov., sp. nov., a member of the family Carnobacteriaceae, isolated from seujeot (Korean traditional food).</title>
        <authorList>
            <person name="Lee D.G."/>
            <person name="Trujillo M.E."/>
            <person name="Kang H."/>
            <person name="Ahn T.Y."/>
        </authorList>
    </citation>
    <scope>NUCLEOTIDE SEQUENCE [LARGE SCALE GENOMIC DNA]</scope>
    <source>
        <strain evidence="3 4">EX-07</strain>
        <plasmid evidence="4">Plasmid</plasmid>
    </source>
</reference>
<dbReference type="Pfam" id="PF21205">
    <property type="entry name" value="Rep3_C"/>
    <property type="match status" value="1"/>
</dbReference>
<accession>A0A1S6IS84</accession>
<dbReference type="EMBL" id="CP019729">
    <property type="protein sequence ID" value="AQS54413.1"/>
    <property type="molecule type" value="Genomic_DNA"/>
</dbReference>
<dbReference type="GO" id="GO:0006270">
    <property type="term" value="P:DNA replication initiation"/>
    <property type="evidence" value="ECO:0007669"/>
    <property type="project" value="InterPro"/>
</dbReference>
<gene>
    <name evidence="3" type="ORF">BW727_200010</name>
</gene>
<geneLocation type="plasmid" evidence="4"/>
<proteinExistence type="inferred from homology"/>
<evidence type="ECO:0000256" key="1">
    <source>
        <dbReference type="ARBA" id="ARBA00038283"/>
    </source>
</evidence>
<evidence type="ECO:0000259" key="2">
    <source>
        <dbReference type="Pfam" id="PF01051"/>
    </source>
</evidence>
<dbReference type="Proteomes" id="UP000188993">
    <property type="component" value="Plasmid unnamed"/>
</dbReference>
<dbReference type="InterPro" id="IPR000525">
    <property type="entry name" value="Initiator_Rep_WH1"/>
</dbReference>
<dbReference type="Pfam" id="PF01051">
    <property type="entry name" value="Rep3_N"/>
    <property type="match status" value="1"/>
</dbReference>